<comment type="caution">
    <text evidence="4">The sequence shown here is derived from an EMBL/GenBank/DDBJ whole genome shotgun (WGS) entry which is preliminary data.</text>
</comment>
<feature type="domain" description="Sigma-54 factor interaction" evidence="3">
    <location>
        <begin position="185"/>
        <end position="405"/>
    </location>
</feature>
<dbReference type="EMBL" id="JBHSMT010000013">
    <property type="protein sequence ID" value="MFC5474039.1"/>
    <property type="molecule type" value="Genomic_DNA"/>
</dbReference>
<dbReference type="CDD" id="cd00009">
    <property type="entry name" value="AAA"/>
    <property type="match status" value="1"/>
</dbReference>
<dbReference type="SMART" id="SM00382">
    <property type="entry name" value="AAA"/>
    <property type="match status" value="1"/>
</dbReference>
<dbReference type="Gene3D" id="3.40.50.300">
    <property type="entry name" value="P-loop containing nucleotide triphosphate hydrolases"/>
    <property type="match status" value="1"/>
</dbReference>
<dbReference type="InterPro" id="IPR009057">
    <property type="entry name" value="Homeodomain-like_sf"/>
</dbReference>
<organism evidence="4 5">
    <name type="scientific">Paraherbaspirillum soli</name>
    <dbReference type="NCBI Taxonomy" id="631222"/>
    <lineage>
        <taxon>Bacteria</taxon>
        <taxon>Pseudomonadati</taxon>
        <taxon>Pseudomonadota</taxon>
        <taxon>Betaproteobacteria</taxon>
        <taxon>Burkholderiales</taxon>
        <taxon>Oxalobacteraceae</taxon>
        <taxon>Paraherbaspirillum</taxon>
    </lineage>
</organism>
<evidence type="ECO:0000259" key="3">
    <source>
        <dbReference type="PROSITE" id="PS50045"/>
    </source>
</evidence>
<dbReference type="PANTHER" id="PTHR32071">
    <property type="entry name" value="TRANSCRIPTIONAL REGULATORY PROTEIN"/>
    <property type="match status" value="1"/>
</dbReference>
<dbReference type="Proteomes" id="UP001596045">
    <property type="component" value="Unassembled WGS sequence"/>
</dbReference>
<dbReference type="InterPro" id="IPR027417">
    <property type="entry name" value="P-loop_NTPase"/>
</dbReference>
<sequence>MNSAFSIVDKRMQKDVVGTTSALERRSDVHPSSGSLKSRRRTFAICVDAPALMARIRRIATTLFVSLRELDAENVAAAIIQEPSLTVLLCLENACFLDVVEQCRQRDLETQECLVRLVDGSDYGACVETASICLAVNTPKTDARLRELLAKFCEPTFVDQPFIQVVPPAPGEDGETHNVADTEHEVFSLARKIAAADVDIVLVGETGTGKDWMARFIHEHSCVSGPFMALNCAAIPETLAEAELFGVEVGAYTGATKSRAGRIEAARDGILYLDEIDSMPLTLQAKLLRALQERGIERVGSTVFRPCNFRVIASTKIPLIKLVEQGKFRADLHYRLSVVELQLPVLRTQPKRMLSLFWRYAAEAASRFKTRLNTGSRADLEAQILAHRWEGNIRELRAAAQRFALGFAPLPGATAAAGASSLKDVMLQFERSLLESTMLRCDNNVARASKELNVEPHVLYYKLKNLGISSGMAADKVKTGADESAAVATGKRGATIRNGKIAAEKRIGIPAAS</sequence>
<gene>
    <name evidence="4" type="ORF">ACFPM8_08705</name>
</gene>
<dbReference type="InterPro" id="IPR025662">
    <property type="entry name" value="Sigma_54_int_dom_ATP-bd_1"/>
</dbReference>
<dbReference type="PANTHER" id="PTHR32071:SF57">
    <property type="entry name" value="C4-DICARBOXYLATE TRANSPORT TRANSCRIPTIONAL REGULATORY PROTEIN DCTD"/>
    <property type="match status" value="1"/>
</dbReference>
<dbReference type="InterPro" id="IPR002078">
    <property type="entry name" value="Sigma_54_int"/>
</dbReference>
<dbReference type="InterPro" id="IPR003593">
    <property type="entry name" value="AAA+_ATPase"/>
</dbReference>
<dbReference type="PROSITE" id="PS00675">
    <property type="entry name" value="SIGMA54_INTERACT_1"/>
    <property type="match status" value="1"/>
</dbReference>
<dbReference type="Pfam" id="PF00158">
    <property type="entry name" value="Sigma54_activat"/>
    <property type="match status" value="1"/>
</dbReference>
<accession>A0ABW0M8A7</accession>
<proteinExistence type="predicted"/>
<keyword evidence="2" id="KW-0067">ATP-binding</keyword>
<dbReference type="RefSeq" id="WP_378997096.1">
    <property type="nucleotide sequence ID" value="NZ_JBHSMT010000013.1"/>
</dbReference>
<dbReference type="Gene3D" id="1.10.8.60">
    <property type="match status" value="1"/>
</dbReference>
<dbReference type="InterPro" id="IPR002197">
    <property type="entry name" value="HTH_Fis"/>
</dbReference>
<evidence type="ECO:0000256" key="2">
    <source>
        <dbReference type="ARBA" id="ARBA00022840"/>
    </source>
</evidence>
<reference evidence="5" key="1">
    <citation type="journal article" date="2019" name="Int. J. Syst. Evol. Microbiol.">
        <title>The Global Catalogue of Microorganisms (GCM) 10K type strain sequencing project: providing services to taxonomists for standard genome sequencing and annotation.</title>
        <authorList>
            <consortium name="The Broad Institute Genomics Platform"/>
            <consortium name="The Broad Institute Genome Sequencing Center for Infectious Disease"/>
            <person name="Wu L."/>
            <person name="Ma J."/>
        </authorList>
    </citation>
    <scope>NUCLEOTIDE SEQUENCE [LARGE SCALE GENOMIC DNA]</scope>
    <source>
        <strain evidence="5">JCM 17066</strain>
    </source>
</reference>
<dbReference type="Gene3D" id="1.10.10.60">
    <property type="entry name" value="Homeodomain-like"/>
    <property type="match status" value="1"/>
</dbReference>
<dbReference type="Pfam" id="PF02954">
    <property type="entry name" value="HTH_8"/>
    <property type="match status" value="1"/>
</dbReference>
<name>A0ABW0M8A7_9BURK</name>
<evidence type="ECO:0000313" key="4">
    <source>
        <dbReference type="EMBL" id="MFC5474039.1"/>
    </source>
</evidence>
<dbReference type="PROSITE" id="PS50045">
    <property type="entry name" value="SIGMA54_INTERACT_4"/>
    <property type="match status" value="1"/>
</dbReference>
<dbReference type="SUPFAM" id="SSF52540">
    <property type="entry name" value="P-loop containing nucleoside triphosphate hydrolases"/>
    <property type="match status" value="1"/>
</dbReference>
<evidence type="ECO:0000313" key="5">
    <source>
        <dbReference type="Proteomes" id="UP001596045"/>
    </source>
</evidence>
<keyword evidence="5" id="KW-1185">Reference proteome</keyword>
<keyword evidence="1" id="KW-0547">Nucleotide-binding</keyword>
<evidence type="ECO:0000256" key="1">
    <source>
        <dbReference type="ARBA" id="ARBA00022741"/>
    </source>
</evidence>
<protein>
    <submittedName>
        <fullName evidence="4">Sigma 54-interacting transcriptional regulator</fullName>
    </submittedName>
</protein>
<dbReference type="SUPFAM" id="SSF46689">
    <property type="entry name" value="Homeodomain-like"/>
    <property type="match status" value="1"/>
</dbReference>